<dbReference type="PANTHER" id="PTHR32212:SF461">
    <property type="entry name" value="F-BOX DOMAIN-CONTAINING PROTEIN"/>
    <property type="match status" value="1"/>
</dbReference>
<dbReference type="InterPro" id="IPR055411">
    <property type="entry name" value="LRR_FXL15/At3g58940/PEG3-like"/>
</dbReference>
<accession>A0ABQ4XIW8</accession>
<sequence>MDIDSKRVRSDLNEDRLSGLPDELIHKILYRFDTKFAVQTCVLSSRWKLIWKSIPRLEFSSQQFKSLPKFAKFVTHVLTHRNQQVEVSSVKLWFHGAASQVFVRKIADYAFSHNVQELTVISWPKNHHVYPPCLFSSQTLKQLSLKSQFFGPCITPKTPWDFPSLTTLHLHDTMLCDNDNESVDLFSKCLNLKILALESCIIRAKVFDISTPRLSALKLNDCRSGVINVIAPLLENLTVIKSSINNIEAPLRLSYLRYSGYHHPQWFKNCFHSLNEVSVSLSINKRNKTYEETAARETINMLQELRSARCLTLNMDIVGCISSFPDLLSHLPSPYSNLISLTINSNMSSDAYKVELPTEARNFLLENSPSATFIMDLPEPPPTKAMKAKEARAKKAKLLADIHNYMKELQTSLEQGNMLFNERKLALEKKKTTVEHHMTVLQLMQTVSDSAQFEVIVAGPKAQIVACLVEILDMVSQDIDEAFTFSSKRAHIIALLEALPERQMTEMEGRYTHQLKEIETLCDSLRSARRDLFSYVEEKIEALKEYNSDKITAIHDVSVSEVLQASQPSSSSAATPPTNAMEAIEAMENMNAKLVADIESHMKELQASAQEGNINLVEKKQVRRKTAATLEDHVIELKVLSDTIHSKPERVKSDDVEGLIAQIKAHLGEMHDLAKQYFEAATAIYKKKYRIEFLLEMLPNLQSEEMNARYSHQLEEAKSLGRHLILEYYLSEKVIDDIERMGHAPTPSHLKCQPYAVNHPTQHGERSCQTPRAKLKKWCHVSKMEFGTRNAMAPEFSGIGITVGPQTLGFVIESYFVMD</sequence>
<reference evidence="2" key="1">
    <citation type="journal article" date="2022" name="Int. J. Mol. Sci.">
        <title>Draft Genome of Tanacetum Coccineum: Genomic Comparison of Closely Related Tanacetum-Family Plants.</title>
        <authorList>
            <person name="Yamashiro T."/>
            <person name="Shiraishi A."/>
            <person name="Nakayama K."/>
            <person name="Satake H."/>
        </authorList>
    </citation>
    <scope>NUCLEOTIDE SEQUENCE</scope>
</reference>
<gene>
    <name evidence="2" type="ORF">Tco_0679374</name>
</gene>
<dbReference type="PROSITE" id="PS50181">
    <property type="entry name" value="FBOX"/>
    <property type="match status" value="1"/>
</dbReference>
<dbReference type="InterPro" id="IPR001810">
    <property type="entry name" value="F-box_dom"/>
</dbReference>
<feature type="domain" description="F-box" evidence="1">
    <location>
        <begin position="14"/>
        <end position="67"/>
    </location>
</feature>
<keyword evidence="3" id="KW-1185">Reference proteome</keyword>
<dbReference type="EMBL" id="BQNB010009531">
    <property type="protein sequence ID" value="GJS64810.1"/>
    <property type="molecule type" value="Genomic_DNA"/>
</dbReference>
<dbReference type="Gene3D" id="3.80.10.10">
    <property type="entry name" value="Ribonuclease Inhibitor"/>
    <property type="match status" value="1"/>
</dbReference>
<dbReference type="InterPro" id="IPR032675">
    <property type="entry name" value="LRR_dom_sf"/>
</dbReference>
<name>A0ABQ4XIW8_9ASTR</name>
<dbReference type="SUPFAM" id="SSF52058">
    <property type="entry name" value="L domain-like"/>
    <property type="match status" value="1"/>
</dbReference>
<dbReference type="PANTHER" id="PTHR32212">
    <property type="entry name" value="CYCLIN-LIKE F-BOX"/>
    <property type="match status" value="1"/>
</dbReference>
<dbReference type="SUPFAM" id="SSF81383">
    <property type="entry name" value="F-box domain"/>
    <property type="match status" value="1"/>
</dbReference>
<reference evidence="2" key="2">
    <citation type="submission" date="2022-01" db="EMBL/GenBank/DDBJ databases">
        <authorList>
            <person name="Yamashiro T."/>
            <person name="Shiraishi A."/>
            <person name="Satake H."/>
            <person name="Nakayama K."/>
        </authorList>
    </citation>
    <scope>NUCLEOTIDE SEQUENCE</scope>
</reference>
<dbReference type="Pfam" id="PF00646">
    <property type="entry name" value="F-box"/>
    <property type="match status" value="1"/>
</dbReference>
<dbReference type="InterPro" id="IPR036047">
    <property type="entry name" value="F-box-like_dom_sf"/>
</dbReference>
<dbReference type="Pfam" id="PF24758">
    <property type="entry name" value="LRR_At5g56370"/>
    <property type="match status" value="1"/>
</dbReference>
<proteinExistence type="predicted"/>
<protein>
    <submittedName>
        <fullName evidence="2">F-box domain, cyclin-like protein</fullName>
    </submittedName>
</protein>
<evidence type="ECO:0000259" key="1">
    <source>
        <dbReference type="PROSITE" id="PS50181"/>
    </source>
</evidence>
<evidence type="ECO:0000313" key="2">
    <source>
        <dbReference type="EMBL" id="GJS64810.1"/>
    </source>
</evidence>
<comment type="caution">
    <text evidence="2">The sequence shown here is derived from an EMBL/GenBank/DDBJ whole genome shotgun (WGS) entry which is preliminary data.</text>
</comment>
<evidence type="ECO:0000313" key="3">
    <source>
        <dbReference type="Proteomes" id="UP001151760"/>
    </source>
</evidence>
<dbReference type="Proteomes" id="UP001151760">
    <property type="component" value="Unassembled WGS sequence"/>
</dbReference>
<organism evidence="2 3">
    <name type="scientific">Tanacetum coccineum</name>
    <dbReference type="NCBI Taxonomy" id="301880"/>
    <lineage>
        <taxon>Eukaryota</taxon>
        <taxon>Viridiplantae</taxon>
        <taxon>Streptophyta</taxon>
        <taxon>Embryophyta</taxon>
        <taxon>Tracheophyta</taxon>
        <taxon>Spermatophyta</taxon>
        <taxon>Magnoliopsida</taxon>
        <taxon>eudicotyledons</taxon>
        <taxon>Gunneridae</taxon>
        <taxon>Pentapetalae</taxon>
        <taxon>asterids</taxon>
        <taxon>campanulids</taxon>
        <taxon>Asterales</taxon>
        <taxon>Asteraceae</taxon>
        <taxon>Asteroideae</taxon>
        <taxon>Anthemideae</taxon>
        <taxon>Anthemidinae</taxon>
        <taxon>Tanacetum</taxon>
    </lineage>
</organism>